<keyword evidence="13" id="KW-0675">Receptor</keyword>
<evidence type="ECO:0000313" key="24">
    <source>
        <dbReference type="EMBL" id="JAG87789.1"/>
    </source>
</evidence>
<keyword evidence="12" id="KW-1015">Disulfide bond</keyword>
<keyword evidence="8 17" id="KW-0418">Kinase</keyword>
<dbReference type="GO" id="GO:0016020">
    <property type="term" value="C:membrane"/>
    <property type="evidence" value="ECO:0007669"/>
    <property type="project" value="UniProtKB-SubCell"/>
</dbReference>
<evidence type="ECO:0000256" key="2">
    <source>
        <dbReference type="ARBA" id="ARBA00022527"/>
    </source>
</evidence>
<dbReference type="PROSITE" id="PS00108">
    <property type="entry name" value="PROTEIN_KINASE_ST"/>
    <property type="match status" value="1"/>
</dbReference>
<comment type="subcellular location">
    <subcellularLocation>
        <location evidence="1">Membrane</location>
        <topology evidence="1">Single-pass membrane protein</topology>
    </subcellularLocation>
</comment>
<evidence type="ECO:0000259" key="23">
    <source>
        <dbReference type="PROSITE" id="PS50948"/>
    </source>
</evidence>
<dbReference type="Gene3D" id="1.10.510.10">
    <property type="entry name" value="Transferase(Phosphotransferase) domain 1"/>
    <property type="match status" value="1"/>
</dbReference>
<evidence type="ECO:0000259" key="22">
    <source>
        <dbReference type="PROSITE" id="PS50927"/>
    </source>
</evidence>
<dbReference type="AlphaFoldDB" id="A0A0C9RV88"/>
<evidence type="ECO:0000256" key="20">
    <source>
        <dbReference type="SAM" id="SignalP"/>
    </source>
</evidence>
<evidence type="ECO:0000256" key="4">
    <source>
        <dbReference type="ARBA" id="ARBA00022679"/>
    </source>
</evidence>
<evidence type="ECO:0000256" key="17">
    <source>
        <dbReference type="PIRNR" id="PIRNR000641"/>
    </source>
</evidence>
<dbReference type="InterPro" id="IPR008271">
    <property type="entry name" value="Ser/Thr_kinase_AS"/>
</dbReference>
<evidence type="ECO:0000256" key="1">
    <source>
        <dbReference type="ARBA" id="ARBA00004167"/>
    </source>
</evidence>
<dbReference type="SMART" id="SM00473">
    <property type="entry name" value="PAN_AP"/>
    <property type="match status" value="1"/>
</dbReference>
<dbReference type="GO" id="GO:0005524">
    <property type="term" value="F:ATP binding"/>
    <property type="evidence" value="ECO:0007669"/>
    <property type="project" value="UniProtKB-UniRule"/>
</dbReference>
<keyword evidence="4 17" id="KW-0808">Transferase</keyword>
<evidence type="ECO:0000256" key="16">
    <source>
        <dbReference type="ARBA" id="ARBA00048679"/>
    </source>
</evidence>
<dbReference type="Gene3D" id="2.90.10.10">
    <property type="entry name" value="Bulb-type lectin domain"/>
    <property type="match status" value="1"/>
</dbReference>
<feature type="binding site" evidence="18">
    <location>
        <position position="588"/>
    </location>
    <ligand>
        <name>ATP</name>
        <dbReference type="ChEBI" id="CHEBI:30616"/>
    </ligand>
</feature>
<evidence type="ECO:0000256" key="9">
    <source>
        <dbReference type="ARBA" id="ARBA00022840"/>
    </source>
</evidence>
<evidence type="ECO:0000256" key="5">
    <source>
        <dbReference type="ARBA" id="ARBA00022692"/>
    </source>
</evidence>
<dbReference type="Gene3D" id="2.90.10.30">
    <property type="match status" value="1"/>
</dbReference>
<keyword evidence="3" id="KW-0245">EGF-like domain</keyword>
<feature type="transmembrane region" description="Helical" evidence="19">
    <location>
        <begin position="488"/>
        <end position="510"/>
    </location>
</feature>
<evidence type="ECO:0000256" key="6">
    <source>
        <dbReference type="ARBA" id="ARBA00022729"/>
    </source>
</evidence>
<dbReference type="PANTHER" id="PTHR47976:SF115">
    <property type="entry name" value="RECEPTOR-LIKE SERINE_THREONINE-PROTEIN KINASE"/>
    <property type="match status" value="1"/>
</dbReference>
<comment type="catalytic activity">
    <reaction evidence="16 17">
        <text>L-seryl-[protein] + ATP = O-phospho-L-seryl-[protein] + ADP + H(+)</text>
        <dbReference type="Rhea" id="RHEA:17989"/>
        <dbReference type="Rhea" id="RHEA-COMP:9863"/>
        <dbReference type="Rhea" id="RHEA-COMP:11604"/>
        <dbReference type="ChEBI" id="CHEBI:15378"/>
        <dbReference type="ChEBI" id="CHEBI:29999"/>
        <dbReference type="ChEBI" id="CHEBI:30616"/>
        <dbReference type="ChEBI" id="CHEBI:83421"/>
        <dbReference type="ChEBI" id="CHEBI:456216"/>
        <dbReference type="EC" id="2.7.11.1"/>
    </reaction>
</comment>
<evidence type="ECO:0000256" key="11">
    <source>
        <dbReference type="ARBA" id="ARBA00023136"/>
    </source>
</evidence>
<proteinExistence type="inferred from homology"/>
<dbReference type="SUPFAM" id="SSF51110">
    <property type="entry name" value="alpha-D-mannose-specific plant lectins"/>
    <property type="match status" value="1"/>
</dbReference>
<dbReference type="FunFam" id="3.30.200.20:FF:000178">
    <property type="entry name" value="serine/threonine-protein kinase PBS1-like"/>
    <property type="match status" value="1"/>
</dbReference>
<evidence type="ECO:0000256" key="3">
    <source>
        <dbReference type="ARBA" id="ARBA00022536"/>
    </source>
</evidence>
<dbReference type="SMART" id="SM00220">
    <property type="entry name" value="S_TKc"/>
    <property type="match status" value="1"/>
</dbReference>
<dbReference type="InterPro" id="IPR051343">
    <property type="entry name" value="G-type_lectin_kinases/EP1-like"/>
</dbReference>
<keyword evidence="6 20" id="KW-0732">Signal</keyword>
<dbReference type="GO" id="GO:0106310">
    <property type="term" value="F:protein serine kinase activity"/>
    <property type="evidence" value="ECO:0007669"/>
    <property type="project" value="RHEA"/>
</dbReference>
<reference evidence="24" key="1">
    <citation type="submission" date="2015-02" db="EMBL/GenBank/DDBJ databases">
        <title>A transcriptome of Wollemia nobilis - a relic of Gondwana.</title>
        <authorList>
            <person name="Chia J.Y."/>
            <person name="Leong Y.S."/>
            <person name="Abdul Karim S."/>
            <person name="Wan Azmi N."/>
            <person name="Hercus R."/>
            <person name="Croft L."/>
        </authorList>
    </citation>
    <scope>NUCLEOTIDE SEQUENCE</scope>
    <source>
        <strain evidence="24">MaeBrown</strain>
        <tissue evidence="24">Leaf</tissue>
    </source>
</reference>
<feature type="domain" description="Apple" evidence="23">
    <location>
        <begin position="387"/>
        <end position="470"/>
    </location>
</feature>
<dbReference type="PROSITE" id="PS50927">
    <property type="entry name" value="BULB_LECTIN"/>
    <property type="match status" value="1"/>
</dbReference>
<feature type="domain" description="Bulb-type lectin" evidence="22">
    <location>
        <begin position="44"/>
        <end position="167"/>
    </location>
</feature>
<dbReference type="InterPro" id="IPR024171">
    <property type="entry name" value="SRK-like_kinase"/>
</dbReference>
<dbReference type="InterPro" id="IPR017441">
    <property type="entry name" value="Protein_kinase_ATP_BS"/>
</dbReference>
<accession>A0A0C9RV88</accession>
<keyword evidence="5 19" id="KW-0812">Transmembrane</keyword>
<dbReference type="PROSITE" id="PS50011">
    <property type="entry name" value="PROTEIN_KINASE_DOM"/>
    <property type="match status" value="1"/>
</dbReference>
<dbReference type="Gene3D" id="3.30.200.20">
    <property type="entry name" value="Phosphorylase Kinase, domain 1"/>
    <property type="match status" value="1"/>
</dbReference>
<dbReference type="Pfam" id="PF00069">
    <property type="entry name" value="Pkinase"/>
    <property type="match status" value="1"/>
</dbReference>
<keyword evidence="14" id="KW-0325">Glycoprotein</keyword>
<feature type="domain" description="Protein kinase" evidence="21">
    <location>
        <begin position="559"/>
        <end position="854"/>
    </location>
</feature>
<dbReference type="InterPro" id="IPR003609">
    <property type="entry name" value="Pan_app"/>
</dbReference>
<keyword evidence="9 17" id="KW-0067">ATP-binding</keyword>
<dbReference type="PIRSF" id="PIRSF000641">
    <property type="entry name" value="SRK"/>
    <property type="match status" value="1"/>
</dbReference>
<evidence type="ECO:0000259" key="21">
    <source>
        <dbReference type="PROSITE" id="PS50011"/>
    </source>
</evidence>
<keyword evidence="10 19" id="KW-1133">Transmembrane helix</keyword>
<keyword evidence="2 17" id="KW-0723">Serine/threonine-protein kinase</keyword>
<evidence type="ECO:0000256" key="18">
    <source>
        <dbReference type="PROSITE-ProRule" id="PRU10141"/>
    </source>
</evidence>
<keyword evidence="11 19" id="KW-0472">Membrane</keyword>
<dbReference type="PROSITE" id="PS50948">
    <property type="entry name" value="PAN"/>
    <property type="match status" value="1"/>
</dbReference>
<evidence type="ECO:0000256" key="14">
    <source>
        <dbReference type="ARBA" id="ARBA00023180"/>
    </source>
</evidence>
<comment type="catalytic activity">
    <reaction evidence="15 17">
        <text>L-threonyl-[protein] + ATP = O-phospho-L-threonyl-[protein] + ADP + H(+)</text>
        <dbReference type="Rhea" id="RHEA:46608"/>
        <dbReference type="Rhea" id="RHEA-COMP:11060"/>
        <dbReference type="Rhea" id="RHEA-COMP:11605"/>
        <dbReference type="ChEBI" id="CHEBI:15378"/>
        <dbReference type="ChEBI" id="CHEBI:30013"/>
        <dbReference type="ChEBI" id="CHEBI:30616"/>
        <dbReference type="ChEBI" id="CHEBI:61977"/>
        <dbReference type="ChEBI" id="CHEBI:456216"/>
        <dbReference type="EC" id="2.7.11.1"/>
    </reaction>
</comment>
<dbReference type="FunFam" id="1.10.510.10:FF:000384">
    <property type="entry name" value="G-type lectin S-receptor-like serine/threonine-protein kinase"/>
    <property type="match status" value="1"/>
</dbReference>
<dbReference type="InterPro" id="IPR011009">
    <property type="entry name" value="Kinase-like_dom_sf"/>
</dbReference>
<dbReference type="EMBL" id="GCHU01011211">
    <property type="protein sequence ID" value="JAG87789.1"/>
    <property type="molecule type" value="Transcribed_RNA"/>
</dbReference>
<dbReference type="InterPro" id="IPR000719">
    <property type="entry name" value="Prot_kinase_dom"/>
</dbReference>
<feature type="chain" id="PRO_5002202468" description="Receptor-like serine/threonine-protein kinase" evidence="20">
    <location>
        <begin position="22"/>
        <end position="901"/>
    </location>
</feature>
<evidence type="ECO:0000256" key="7">
    <source>
        <dbReference type="ARBA" id="ARBA00022741"/>
    </source>
</evidence>
<dbReference type="InterPro" id="IPR001480">
    <property type="entry name" value="Bulb-type_lectin_dom"/>
</dbReference>
<dbReference type="SMART" id="SM00108">
    <property type="entry name" value="B_lectin"/>
    <property type="match status" value="1"/>
</dbReference>
<dbReference type="PROSITE" id="PS00107">
    <property type="entry name" value="PROTEIN_KINASE_ATP"/>
    <property type="match status" value="1"/>
</dbReference>
<dbReference type="EC" id="2.7.11.1" evidence="17"/>
<dbReference type="GO" id="GO:0004674">
    <property type="term" value="F:protein serine/threonine kinase activity"/>
    <property type="evidence" value="ECO:0007669"/>
    <property type="project" value="UniProtKB-KW"/>
</dbReference>
<dbReference type="CDD" id="cd14066">
    <property type="entry name" value="STKc_IRAK"/>
    <property type="match status" value="1"/>
</dbReference>
<name>A0A0C9RV88_9CONI</name>
<evidence type="ECO:0000256" key="10">
    <source>
        <dbReference type="ARBA" id="ARBA00022989"/>
    </source>
</evidence>
<evidence type="ECO:0000256" key="12">
    <source>
        <dbReference type="ARBA" id="ARBA00023157"/>
    </source>
</evidence>
<evidence type="ECO:0000256" key="15">
    <source>
        <dbReference type="ARBA" id="ARBA00047899"/>
    </source>
</evidence>
<evidence type="ECO:0000256" key="8">
    <source>
        <dbReference type="ARBA" id="ARBA00022777"/>
    </source>
</evidence>
<organism evidence="24">
    <name type="scientific">Wollemia nobilis</name>
    <dbReference type="NCBI Taxonomy" id="56998"/>
    <lineage>
        <taxon>Eukaryota</taxon>
        <taxon>Viridiplantae</taxon>
        <taxon>Streptophyta</taxon>
        <taxon>Embryophyta</taxon>
        <taxon>Tracheophyta</taxon>
        <taxon>Spermatophyta</taxon>
        <taxon>Pinopsida</taxon>
        <taxon>Pinidae</taxon>
        <taxon>Conifers II</taxon>
        <taxon>Araucariales</taxon>
        <taxon>Araucariaceae</taxon>
        <taxon>Wollemia</taxon>
    </lineage>
</organism>
<sequence>MEVVKILCGLILGVWISLCEAKLFVLPSNWTVVNNASLPIYNTEQGTFRAVTDGEGNAIMSEDYRFAFGFINVNSTGDFILSVVLGVNFSSSALGTEVWTANRNKMVTEGAVLKLGSDGDLVLEDSEGTMVWNISTGKTQNKAIAMQETGNLQIYNTTNSSLVSSSSNLVWQSWDHPTHTLLPGQVLKTGYTLVSNLSVSNTSQGSYKLTMEPGGMVLYYRSKFDEPYWSLGLPGLDYQGIMNPCFYSSSSENAEAWYTGQQLEVSFNGTIANSSSSCSNGTNVLHLAPALNDTQYRFMRLDNDGNLRAYRIPLVPGSSNNISSSWGSDYGIDQSDKCVLPRVCGPDGVCVDGQCSCPGSGTPDDFEQIQALDVTQGCYSRTGEPDCTQSGVDHHYLPIEGGDYYLNEFLQPLGNVSTIVECKAMCSSNCSCTAAFFHNSSASCYLANSPLNTLKSVSGQMYMAYIKVQNNLPFNGTSASNSMNAGSIAGITVGSAAAVLFLCLIIIVTIQHIRKVRAKEDEMDDEEMDADEMEEEAFLKTLPGLPPRYTYHELKEATNNFSKLLGTGGFGSVYEGVLEDNSRIAVKKLDGLRQGYKEFRAEVATIGSISHVNLVRLRGFCAHSKQRLLVYELLENGSLDKCLFLPKTGSSGSPGSEENHNIYLTWEQRYNVAVGTARGLTYLHEQCREPIMHLDIKPQNILLDKNFMAKVADFGMSKLLNEDMTQVVTAVRGTPGYLAPEWLRHSIATKKCDVYSFGMVLLELVSGRRNFDPYASDPRLCYFPAWAMLRALEGRYLDLVDNRLGNNVDREAVIRMTKVAFWCIQDNPNKRPWMSVALKMLEGEWEIPDAPMWLLQRGPEFLEGYGYEPMDQSEELLLRNVGTDSPSQFPPQSCLVQGNKA</sequence>
<protein>
    <recommendedName>
        <fullName evidence="17">Receptor-like serine/threonine-protein kinase</fullName>
        <ecNumber evidence="17">2.7.11.1</ecNumber>
    </recommendedName>
</protein>
<dbReference type="PANTHER" id="PTHR47976">
    <property type="entry name" value="G-TYPE LECTIN S-RECEPTOR-LIKE SERINE/THREONINE-PROTEIN KINASE SD2-5"/>
    <property type="match status" value="1"/>
</dbReference>
<comment type="similarity">
    <text evidence="17">Belongs to the protein kinase superfamily. Ser/Thr protein kinase family.</text>
</comment>
<dbReference type="Pfam" id="PF00024">
    <property type="entry name" value="PAN_1"/>
    <property type="match status" value="1"/>
</dbReference>
<keyword evidence="7 17" id="KW-0547">Nucleotide-binding</keyword>
<dbReference type="SUPFAM" id="SSF56112">
    <property type="entry name" value="Protein kinase-like (PK-like)"/>
    <property type="match status" value="1"/>
</dbReference>
<dbReference type="Pfam" id="PF01453">
    <property type="entry name" value="B_lectin"/>
    <property type="match status" value="1"/>
</dbReference>
<evidence type="ECO:0000256" key="13">
    <source>
        <dbReference type="ARBA" id="ARBA00023170"/>
    </source>
</evidence>
<dbReference type="InterPro" id="IPR036426">
    <property type="entry name" value="Bulb-type_lectin_dom_sf"/>
</dbReference>
<feature type="signal peptide" evidence="20">
    <location>
        <begin position="1"/>
        <end position="21"/>
    </location>
</feature>
<evidence type="ECO:0000256" key="19">
    <source>
        <dbReference type="SAM" id="Phobius"/>
    </source>
</evidence>
<dbReference type="CDD" id="cd01098">
    <property type="entry name" value="PAN_AP_plant"/>
    <property type="match status" value="1"/>
</dbReference>